<protein>
    <recommendedName>
        <fullName evidence="3">Glycosyltransferase N-terminal domain-containing protein</fullName>
    </recommendedName>
</protein>
<dbReference type="GO" id="GO:0008194">
    <property type="term" value="F:UDP-glycosyltransferase activity"/>
    <property type="evidence" value="ECO:0007669"/>
    <property type="project" value="InterPro"/>
</dbReference>
<evidence type="ECO:0000256" key="2">
    <source>
        <dbReference type="ARBA" id="ARBA00022679"/>
    </source>
</evidence>
<dbReference type="AlphaFoldDB" id="A0AAV6WLK4"/>
<sequence length="515" mass="57610">MAANQQNNNIQNGTQKSSDVAVVMVPLPAQGHLNQLLHLSRLISAANVLTHYIAGATHLRQAKLRLHGWNPAAASNFRFHELPTPDFHNPPPNPNSSIKFPSQIIPSFSATTHLRRPVFAFVNELSTKFKRVVVIYDSFMAYVVQDLDSIPNCESYCFRSVSAFTVYSFYWEMAGKPELPNEVEILKNIPGPDGFFSPEFSDFRELQRGAKRIFSGDIYNSSREIEGLYLNLLEKEKSTGAEKAWALGPFNPVSKPESKILRDELVSSMKVEKVVRMLMDSEEGGEIRKRAKELGVVVRNSLMEGGSGYIYNSSREIEGLYLNLLEKEKSTGAEKAWALGPFNPVSKFEAKIVRHECLDWLDKQEPASVIFVSFGTTSSLLEEQVKEIAIGLESSGQKFIWVLRDADKGNIFEGDARKPELPIGFEERSISMGVAIATWPMHSDQPRNAVFVTKVLKTGVEVREWELRDELVSSMKVEKVVSMLMDSEEGGEIRKRAKELGVVVRNSLMEGGSGC</sequence>
<accession>A0AAV6WLK4</accession>
<evidence type="ECO:0000256" key="1">
    <source>
        <dbReference type="ARBA" id="ARBA00009995"/>
    </source>
</evidence>
<dbReference type="EMBL" id="WHWC01000016">
    <property type="protein sequence ID" value="KAG8367885.1"/>
    <property type="molecule type" value="Genomic_DNA"/>
</dbReference>
<name>A0AAV6WLK4_9LAMI</name>
<feature type="domain" description="Glycosyltransferase N-terminal" evidence="3">
    <location>
        <begin position="19"/>
        <end position="252"/>
    </location>
</feature>
<comment type="caution">
    <text evidence="4">The sequence shown here is derived from an EMBL/GenBank/DDBJ whole genome shotgun (WGS) entry which is preliminary data.</text>
</comment>
<organism evidence="4 5">
    <name type="scientific">Buddleja alternifolia</name>
    <dbReference type="NCBI Taxonomy" id="168488"/>
    <lineage>
        <taxon>Eukaryota</taxon>
        <taxon>Viridiplantae</taxon>
        <taxon>Streptophyta</taxon>
        <taxon>Embryophyta</taxon>
        <taxon>Tracheophyta</taxon>
        <taxon>Spermatophyta</taxon>
        <taxon>Magnoliopsida</taxon>
        <taxon>eudicotyledons</taxon>
        <taxon>Gunneridae</taxon>
        <taxon>Pentapetalae</taxon>
        <taxon>asterids</taxon>
        <taxon>lamiids</taxon>
        <taxon>Lamiales</taxon>
        <taxon>Scrophulariaceae</taxon>
        <taxon>Buddlejeae</taxon>
        <taxon>Buddleja</taxon>
    </lineage>
</organism>
<dbReference type="Pfam" id="PF26168">
    <property type="entry name" value="Glyco_transf_N"/>
    <property type="match status" value="2"/>
</dbReference>
<gene>
    <name evidence="4" type="ORF">BUALT_Bualt16G0119100</name>
</gene>
<keyword evidence="5" id="KW-1185">Reference proteome</keyword>
<dbReference type="SUPFAM" id="SSF53756">
    <property type="entry name" value="UDP-Glycosyltransferase/glycogen phosphorylase"/>
    <property type="match status" value="2"/>
</dbReference>
<evidence type="ECO:0000313" key="4">
    <source>
        <dbReference type="EMBL" id="KAG8367885.1"/>
    </source>
</evidence>
<feature type="domain" description="Glycosyltransferase N-terminal" evidence="3">
    <location>
        <begin position="301"/>
        <end position="344"/>
    </location>
</feature>
<dbReference type="InterPro" id="IPR002213">
    <property type="entry name" value="UDP_glucos_trans"/>
</dbReference>
<comment type="similarity">
    <text evidence="1">Belongs to the UDP-glycosyltransferase family.</text>
</comment>
<dbReference type="PANTHER" id="PTHR48044">
    <property type="entry name" value="GLYCOSYLTRANSFERASE"/>
    <property type="match status" value="1"/>
</dbReference>
<reference evidence="4" key="1">
    <citation type="submission" date="2019-10" db="EMBL/GenBank/DDBJ databases">
        <authorList>
            <person name="Zhang R."/>
            <person name="Pan Y."/>
            <person name="Wang J."/>
            <person name="Ma R."/>
            <person name="Yu S."/>
        </authorList>
    </citation>
    <scope>NUCLEOTIDE SEQUENCE</scope>
    <source>
        <strain evidence="4">LA-IB0</strain>
        <tissue evidence="4">Leaf</tissue>
    </source>
</reference>
<evidence type="ECO:0000313" key="5">
    <source>
        <dbReference type="Proteomes" id="UP000826271"/>
    </source>
</evidence>
<dbReference type="CDD" id="cd03784">
    <property type="entry name" value="GT1_Gtf-like"/>
    <property type="match status" value="1"/>
</dbReference>
<keyword evidence="2" id="KW-0808">Transferase</keyword>
<dbReference type="FunFam" id="3.40.50.2000:FF:000238">
    <property type="entry name" value="Glycosyltransferase"/>
    <property type="match status" value="1"/>
</dbReference>
<dbReference type="Proteomes" id="UP000826271">
    <property type="component" value="Unassembled WGS sequence"/>
</dbReference>
<dbReference type="PANTHER" id="PTHR48044:SF22">
    <property type="entry name" value="GLYCOSYLTRANSFERASE"/>
    <property type="match status" value="1"/>
</dbReference>
<dbReference type="InterPro" id="IPR058980">
    <property type="entry name" value="Glyco_transf_N"/>
</dbReference>
<proteinExistence type="inferred from homology"/>
<dbReference type="Gene3D" id="3.40.50.2000">
    <property type="entry name" value="Glycogen Phosphorylase B"/>
    <property type="match status" value="4"/>
</dbReference>
<evidence type="ECO:0000259" key="3">
    <source>
        <dbReference type="Pfam" id="PF26168"/>
    </source>
</evidence>